<dbReference type="RefSeq" id="WP_092867887.1">
    <property type="nucleotide sequence ID" value="NZ_FPCH01000002.1"/>
</dbReference>
<feature type="domain" description="Histidine phosphotransferase ChpT C-terminal" evidence="1">
    <location>
        <begin position="86"/>
        <end position="205"/>
    </location>
</feature>
<dbReference type="GO" id="GO:0016740">
    <property type="term" value="F:transferase activity"/>
    <property type="evidence" value="ECO:0007669"/>
    <property type="project" value="UniProtKB-KW"/>
</dbReference>
<name>A0A1I7NJ78_9HYPH</name>
<accession>A0A1I7NJ78</accession>
<dbReference type="Gene3D" id="1.10.287.130">
    <property type="match status" value="1"/>
</dbReference>
<dbReference type="STRING" id="51670.SAMN04488557_2400"/>
<keyword evidence="2" id="KW-0808">Transferase</keyword>
<protein>
    <submittedName>
        <fullName evidence="2">Histidine phosphotransferase ChpT</fullName>
    </submittedName>
</protein>
<evidence type="ECO:0000259" key="1">
    <source>
        <dbReference type="Pfam" id="PF10090"/>
    </source>
</evidence>
<dbReference type="Proteomes" id="UP000199423">
    <property type="component" value="Unassembled WGS sequence"/>
</dbReference>
<dbReference type="InterPro" id="IPR018762">
    <property type="entry name" value="ChpT_C"/>
</dbReference>
<evidence type="ECO:0000313" key="3">
    <source>
        <dbReference type="Proteomes" id="UP000199423"/>
    </source>
</evidence>
<dbReference type="Pfam" id="PF10090">
    <property type="entry name" value="HPTransfase"/>
    <property type="match status" value="1"/>
</dbReference>
<sequence length="215" mass="23024">MNQRVPPTDLELAAMISSKICHDIINPVGAIFNGLEILDEEDDEQAKSYALNVIRNVTEQASARLEFARFAFGAAGSAGSMIDLTTAEKISRGFVAITQGKHKLTWRGAPGLVAKDKVKLLLNLIASAVTALPRGGEIDVSIGGSFEQPTFLIRCKGTAARPPQYLTDFVAGKPLALDAITIQAYYTWRIAPSAGMRLEILKDGADILLVAKPAS</sequence>
<gene>
    <name evidence="2" type="ORF">SAMN04488557_2400</name>
</gene>
<evidence type="ECO:0000313" key="2">
    <source>
        <dbReference type="EMBL" id="SFV34693.1"/>
    </source>
</evidence>
<dbReference type="EMBL" id="FPCH01000002">
    <property type="protein sequence ID" value="SFV34693.1"/>
    <property type="molecule type" value="Genomic_DNA"/>
</dbReference>
<keyword evidence="3" id="KW-1185">Reference proteome</keyword>
<dbReference type="AlphaFoldDB" id="A0A1I7NJ78"/>
<proteinExistence type="predicted"/>
<dbReference type="Gene3D" id="3.30.565.10">
    <property type="entry name" value="Histidine kinase-like ATPase, C-terminal domain"/>
    <property type="match status" value="1"/>
</dbReference>
<reference evidence="3" key="1">
    <citation type="submission" date="2016-10" db="EMBL/GenBank/DDBJ databases">
        <authorList>
            <person name="Varghese N."/>
            <person name="Submissions S."/>
        </authorList>
    </citation>
    <scope>NUCLEOTIDE SEQUENCE [LARGE SCALE GENOMIC DNA]</scope>
    <source>
        <strain evidence="3">DSM 1565</strain>
    </source>
</reference>
<organism evidence="2 3">
    <name type="scientific">Hyphomicrobium facile</name>
    <dbReference type="NCBI Taxonomy" id="51670"/>
    <lineage>
        <taxon>Bacteria</taxon>
        <taxon>Pseudomonadati</taxon>
        <taxon>Pseudomonadota</taxon>
        <taxon>Alphaproteobacteria</taxon>
        <taxon>Hyphomicrobiales</taxon>
        <taxon>Hyphomicrobiaceae</taxon>
        <taxon>Hyphomicrobium</taxon>
    </lineage>
</organism>
<dbReference type="OrthoDB" id="9803702at2"/>
<dbReference type="InterPro" id="IPR036890">
    <property type="entry name" value="HATPase_C_sf"/>
</dbReference>